<dbReference type="EMBL" id="JADQDM010000008">
    <property type="protein sequence ID" value="MBF9222551.1"/>
    <property type="molecule type" value="Genomic_DNA"/>
</dbReference>
<comment type="caution">
    <text evidence="1">The sequence shown here is derived from an EMBL/GenBank/DDBJ whole genome shotgun (WGS) entry which is preliminary data.</text>
</comment>
<dbReference type="Proteomes" id="UP000618931">
    <property type="component" value="Unassembled WGS sequence"/>
</dbReference>
<dbReference type="RefSeq" id="WP_196294000.1">
    <property type="nucleotide sequence ID" value="NZ_JADQDM010000008.1"/>
</dbReference>
<evidence type="ECO:0000313" key="2">
    <source>
        <dbReference type="Proteomes" id="UP000618931"/>
    </source>
</evidence>
<gene>
    <name evidence="1" type="ORF">I2H31_15715</name>
</gene>
<keyword evidence="2" id="KW-1185">Reference proteome</keyword>
<proteinExistence type="predicted"/>
<accession>A0ABS0I6F4</accession>
<name>A0ABS0I6F4_9BACT</name>
<protein>
    <submittedName>
        <fullName evidence="1">Uncharacterized protein</fullName>
    </submittedName>
</protein>
<evidence type="ECO:0000313" key="1">
    <source>
        <dbReference type="EMBL" id="MBF9222551.1"/>
    </source>
</evidence>
<sequence>MDSATSFDAGAVLDAYFELRSFAGDAIELWSERAFKKNPPRLYRYQRLQALLRAFDLPLALRELENGTFLFGRAPHLYQFIQNELMLLHQQGVLASAPGPAAGLHYRMLYQKLFRLLHEQYQLQQFNSGWLEASSAEAQYVILVARRFINSYDHALLAAVRQTVCRLLDPSARRFSRQELITHFGFPDVDLDEVDFEWI</sequence>
<organism evidence="1 2">
    <name type="scientific">Hymenobacter ruricola</name>
    <dbReference type="NCBI Taxonomy" id="2791023"/>
    <lineage>
        <taxon>Bacteria</taxon>
        <taxon>Pseudomonadati</taxon>
        <taxon>Bacteroidota</taxon>
        <taxon>Cytophagia</taxon>
        <taxon>Cytophagales</taxon>
        <taxon>Hymenobacteraceae</taxon>
        <taxon>Hymenobacter</taxon>
    </lineage>
</organism>
<reference evidence="1 2" key="1">
    <citation type="submission" date="2020-11" db="EMBL/GenBank/DDBJ databases">
        <authorList>
            <person name="Kim M.K."/>
        </authorList>
    </citation>
    <scope>NUCLEOTIDE SEQUENCE [LARGE SCALE GENOMIC DNA]</scope>
    <source>
        <strain evidence="1 2">BT662</strain>
    </source>
</reference>